<feature type="domain" description="RNA polymerase sigma factor 70 region 4 type 2" evidence="6">
    <location>
        <begin position="124"/>
        <end position="174"/>
    </location>
</feature>
<dbReference type="EMBL" id="JACWZY010000004">
    <property type="protein sequence ID" value="MBD2700271.1"/>
    <property type="molecule type" value="Genomic_DNA"/>
</dbReference>
<name>A0A927AQF2_9BACT</name>
<proteinExistence type="inferred from homology"/>
<evidence type="ECO:0000259" key="5">
    <source>
        <dbReference type="Pfam" id="PF04542"/>
    </source>
</evidence>
<dbReference type="InterPro" id="IPR013249">
    <property type="entry name" value="RNA_pol_sigma70_r4_t2"/>
</dbReference>
<dbReference type="InterPro" id="IPR013324">
    <property type="entry name" value="RNA_pol_sigma_r3/r4-like"/>
</dbReference>
<dbReference type="PANTHER" id="PTHR43133">
    <property type="entry name" value="RNA POLYMERASE ECF-TYPE SIGMA FACTO"/>
    <property type="match status" value="1"/>
</dbReference>
<protein>
    <submittedName>
        <fullName evidence="7">RNA polymerase sigma factor</fullName>
    </submittedName>
</protein>
<evidence type="ECO:0000256" key="2">
    <source>
        <dbReference type="ARBA" id="ARBA00023015"/>
    </source>
</evidence>
<evidence type="ECO:0000256" key="4">
    <source>
        <dbReference type="ARBA" id="ARBA00023163"/>
    </source>
</evidence>
<comment type="caution">
    <text evidence="7">The sequence shown here is derived from an EMBL/GenBank/DDBJ whole genome shotgun (WGS) entry which is preliminary data.</text>
</comment>
<evidence type="ECO:0000313" key="8">
    <source>
        <dbReference type="Proteomes" id="UP000598820"/>
    </source>
</evidence>
<dbReference type="Proteomes" id="UP000598820">
    <property type="component" value="Unassembled WGS sequence"/>
</dbReference>
<dbReference type="InterPro" id="IPR036388">
    <property type="entry name" value="WH-like_DNA-bd_sf"/>
</dbReference>
<evidence type="ECO:0000313" key="7">
    <source>
        <dbReference type="EMBL" id="MBD2700271.1"/>
    </source>
</evidence>
<dbReference type="RefSeq" id="WP_190886136.1">
    <property type="nucleotide sequence ID" value="NZ_JACWZY010000004.1"/>
</dbReference>
<dbReference type="SUPFAM" id="SSF88946">
    <property type="entry name" value="Sigma2 domain of RNA polymerase sigma factors"/>
    <property type="match status" value="1"/>
</dbReference>
<dbReference type="InterPro" id="IPR013325">
    <property type="entry name" value="RNA_pol_sigma_r2"/>
</dbReference>
<organism evidence="7 8">
    <name type="scientific">Spirosoma profusum</name>
    <dbReference type="NCBI Taxonomy" id="2771354"/>
    <lineage>
        <taxon>Bacteria</taxon>
        <taxon>Pseudomonadati</taxon>
        <taxon>Bacteroidota</taxon>
        <taxon>Cytophagia</taxon>
        <taxon>Cytophagales</taxon>
        <taxon>Cytophagaceae</taxon>
        <taxon>Spirosoma</taxon>
    </lineage>
</organism>
<gene>
    <name evidence="7" type="ORF">IC229_06480</name>
</gene>
<keyword evidence="4" id="KW-0804">Transcription</keyword>
<dbReference type="Pfam" id="PF04542">
    <property type="entry name" value="Sigma70_r2"/>
    <property type="match status" value="1"/>
</dbReference>
<dbReference type="GO" id="GO:0003677">
    <property type="term" value="F:DNA binding"/>
    <property type="evidence" value="ECO:0007669"/>
    <property type="project" value="InterPro"/>
</dbReference>
<dbReference type="GO" id="GO:0016987">
    <property type="term" value="F:sigma factor activity"/>
    <property type="evidence" value="ECO:0007669"/>
    <property type="project" value="UniProtKB-KW"/>
</dbReference>
<dbReference type="Pfam" id="PF08281">
    <property type="entry name" value="Sigma70_r4_2"/>
    <property type="match status" value="1"/>
</dbReference>
<dbReference type="PANTHER" id="PTHR43133:SF51">
    <property type="entry name" value="RNA POLYMERASE SIGMA FACTOR"/>
    <property type="match status" value="1"/>
</dbReference>
<evidence type="ECO:0000256" key="3">
    <source>
        <dbReference type="ARBA" id="ARBA00023082"/>
    </source>
</evidence>
<dbReference type="InterPro" id="IPR007627">
    <property type="entry name" value="RNA_pol_sigma70_r2"/>
</dbReference>
<keyword evidence="3" id="KW-0731">Sigma factor</keyword>
<dbReference type="GO" id="GO:0006352">
    <property type="term" value="P:DNA-templated transcription initiation"/>
    <property type="evidence" value="ECO:0007669"/>
    <property type="project" value="InterPro"/>
</dbReference>
<sequence>MNDEQALVRQIVQGNVRAYQTLVERYQRLVLHMIRRIVQQPADVEDVCQDVFMKVYQQLPTYQFEAKLSTWIATIAYRTGINYVKKHHRESFHHSFDQLDDTDILSQLPNPEDVVQQDDWHAFLHRQIDRLPIHYRTVLTLYHLEELSYEEIGQITSMPEGTVKNYLFRARRLLKNALEAHQTREKNYE</sequence>
<dbReference type="CDD" id="cd06171">
    <property type="entry name" value="Sigma70_r4"/>
    <property type="match status" value="1"/>
</dbReference>
<dbReference type="Gene3D" id="1.10.1740.10">
    <property type="match status" value="1"/>
</dbReference>
<comment type="similarity">
    <text evidence="1">Belongs to the sigma-70 factor family. ECF subfamily.</text>
</comment>
<evidence type="ECO:0000259" key="6">
    <source>
        <dbReference type="Pfam" id="PF08281"/>
    </source>
</evidence>
<dbReference type="AlphaFoldDB" id="A0A927AQF2"/>
<feature type="domain" description="RNA polymerase sigma-70 region 2" evidence="5">
    <location>
        <begin position="22"/>
        <end position="89"/>
    </location>
</feature>
<evidence type="ECO:0000256" key="1">
    <source>
        <dbReference type="ARBA" id="ARBA00010641"/>
    </source>
</evidence>
<accession>A0A927AQF2</accession>
<dbReference type="InterPro" id="IPR014284">
    <property type="entry name" value="RNA_pol_sigma-70_dom"/>
</dbReference>
<reference evidence="7" key="1">
    <citation type="submission" date="2020-09" db="EMBL/GenBank/DDBJ databases">
        <authorList>
            <person name="Kim M.K."/>
        </authorList>
    </citation>
    <scope>NUCLEOTIDE SEQUENCE</scope>
    <source>
        <strain evidence="7">BT702</strain>
    </source>
</reference>
<dbReference type="NCBIfam" id="TIGR02937">
    <property type="entry name" value="sigma70-ECF"/>
    <property type="match status" value="1"/>
</dbReference>
<dbReference type="InterPro" id="IPR039425">
    <property type="entry name" value="RNA_pol_sigma-70-like"/>
</dbReference>
<dbReference type="SUPFAM" id="SSF88659">
    <property type="entry name" value="Sigma3 and sigma4 domains of RNA polymerase sigma factors"/>
    <property type="match status" value="1"/>
</dbReference>
<keyword evidence="2" id="KW-0805">Transcription regulation</keyword>
<dbReference type="Gene3D" id="1.10.10.10">
    <property type="entry name" value="Winged helix-like DNA-binding domain superfamily/Winged helix DNA-binding domain"/>
    <property type="match status" value="1"/>
</dbReference>
<keyword evidence="8" id="KW-1185">Reference proteome</keyword>